<sequence>MVNFTCNSTLEEMRILPGTEIAIAGPLTFHQLALIIGGGCAIIAILLSFYLILMHANNYTVPHEQKHIIRILFMVPVYATSSFLMIRFYWHAIYFQVICDCYEAFAISSFFSLMCHYIKPDLHEQKEYFRDMHPIAPWVWPLNWFAKCCGGQRGPWRTPRSGLTWFNIIWIGIYHYCFVRVAMTIAAVVTQYFGRYCESSNSIVFSHVWIVVVQSIAVTIAMYCLIQFYVQLRNTEQLKPNQPFLKVLAIKLVIFLSFWQSIAISLGTSTLDLVHPNKVLAYPDIKVGIPMLLLCFEMAIFALLHLWAFPYRGYLRIRRGGIPKQGGFLGIKALWDAVNIWDVVKGFGRGMRWLFVGIKDRHKDVSYTAPRKNSTSAGGDGGAMDMENLEYTGGNKDVNGGYDARPHPLGMSQAAANNSTSHLPIAQQFRASRYGRADGGGDQAGLNVPLTPSGRRESGDERAGLIHHAQPNPAEMSPPRNTGNSGMASPYYEGPYDGASGPGSTISSPPSDYVVLDMPSHENPYGGMGMGIGVLHRPGSLSTVDEESLGWSRQGSRQDMYRHSPHPSLASRSQTPGQMQYQGQGQGQHSGGNNNNSNRNSTQMRVGEALWGNRHPSQQHQPHQDGNGEDGIGSAR</sequence>
<name>A0AAN6YKU2_9PEZI</name>
<feature type="transmembrane region" description="Helical" evidence="6">
    <location>
        <begin position="163"/>
        <end position="188"/>
    </location>
</feature>
<keyword evidence="4 6" id="KW-0472">Membrane</keyword>
<keyword evidence="3 6" id="KW-1133">Transmembrane helix</keyword>
<dbReference type="SMART" id="SM01417">
    <property type="entry name" value="Solute_trans_a"/>
    <property type="match status" value="1"/>
</dbReference>
<gene>
    <name evidence="7" type="ORF">QBC37DRAFT_383356</name>
</gene>
<dbReference type="PANTHER" id="PTHR23423">
    <property type="entry name" value="ORGANIC SOLUTE TRANSPORTER-RELATED"/>
    <property type="match status" value="1"/>
</dbReference>
<feature type="transmembrane region" description="Helical" evidence="6">
    <location>
        <begin position="68"/>
        <end position="86"/>
    </location>
</feature>
<dbReference type="AlphaFoldDB" id="A0AAN6YKU2"/>
<feature type="compositionally biased region" description="Low complexity" evidence="5">
    <location>
        <begin position="591"/>
        <end position="601"/>
    </location>
</feature>
<evidence type="ECO:0000256" key="6">
    <source>
        <dbReference type="SAM" id="Phobius"/>
    </source>
</evidence>
<feature type="compositionally biased region" description="Basic and acidic residues" evidence="5">
    <location>
        <begin position="454"/>
        <end position="464"/>
    </location>
</feature>
<dbReference type="GO" id="GO:0016020">
    <property type="term" value="C:membrane"/>
    <property type="evidence" value="ECO:0007669"/>
    <property type="project" value="UniProtKB-SubCell"/>
</dbReference>
<organism evidence="7 8">
    <name type="scientific">Rhypophila decipiens</name>
    <dbReference type="NCBI Taxonomy" id="261697"/>
    <lineage>
        <taxon>Eukaryota</taxon>
        <taxon>Fungi</taxon>
        <taxon>Dikarya</taxon>
        <taxon>Ascomycota</taxon>
        <taxon>Pezizomycotina</taxon>
        <taxon>Sordariomycetes</taxon>
        <taxon>Sordariomycetidae</taxon>
        <taxon>Sordariales</taxon>
        <taxon>Naviculisporaceae</taxon>
        <taxon>Rhypophila</taxon>
    </lineage>
</organism>
<feature type="region of interest" description="Disordered" evidence="5">
    <location>
        <begin position="435"/>
        <end position="488"/>
    </location>
</feature>
<evidence type="ECO:0000256" key="1">
    <source>
        <dbReference type="ARBA" id="ARBA00004141"/>
    </source>
</evidence>
<keyword evidence="2 6" id="KW-0812">Transmembrane</keyword>
<evidence type="ECO:0000313" key="7">
    <source>
        <dbReference type="EMBL" id="KAK4218522.1"/>
    </source>
</evidence>
<proteinExistence type="predicted"/>
<feature type="region of interest" description="Disordered" evidence="5">
    <location>
        <begin position="545"/>
        <end position="636"/>
    </location>
</feature>
<feature type="transmembrane region" description="Helical" evidence="6">
    <location>
        <begin position="208"/>
        <end position="232"/>
    </location>
</feature>
<keyword evidence="8" id="KW-1185">Reference proteome</keyword>
<reference evidence="7" key="1">
    <citation type="journal article" date="2023" name="Mol. Phylogenet. Evol.">
        <title>Genome-scale phylogeny and comparative genomics of the fungal order Sordariales.</title>
        <authorList>
            <person name="Hensen N."/>
            <person name="Bonometti L."/>
            <person name="Westerberg I."/>
            <person name="Brannstrom I.O."/>
            <person name="Guillou S."/>
            <person name="Cros-Aarteil S."/>
            <person name="Calhoun S."/>
            <person name="Haridas S."/>
            <person name="Kuo A."/>
            <person name="Mondo S."/>
            <person name="Pangilinan J."/>
            <person name="Riley R."/>
            <person name="LaButti K."/>
            <person name="Andreopoulos B."/>
            <person name="Lipzen A."/>
            <person name="Chen C."/>
            <person name="Yan M."/>
            <person name="Daum C."/>
            <person name="Ng V."/>
            <person name="Clum A."/>
            <person name="Steindorff A."/>
            <person name="Ohm R.A."/>
            <person name="Martin F."/>
            <person name="Silar P."/>
            <person name="Natvig D.O."/>
            <person name="Lalanne C."/>
            <person name="Gautier V."/>
            <person name="Ament-Velasquez S.L."/>
            <person name="Kruys A."/>
            <person name="Hutchinson M.I."/>
            <person name="Powell A.J."/>
            <person name="Barry K."/>
            <person name="Miller A.N."/>
            <person name="Grigoriev I.V."/>
            <person name="Debuchy R."/>
            <person name="Gladieux P."/>
            <person name="Hiltunen Thoren M."/>
            <person name="Johannesson H."/>
        </authorList>
    </citation>
    <scope>NUCLEOTIDE SEQUENCE</scope>
    <source>
        <strain evidence="7">PSN293</strain>
    </source>
</reference>
<dbReference type="InterPro" id="IPR005178">
    <property type="entry name" value="Ostalpha/TMEM184C"/>
</dbReference>
<feature type="transmembrane region" description="Helical" evidence="6">
    <location>
        <begin position="244"/>
        <end position="267"/>
    </location>
</feature>
<evidence type="ECO:0000256" key="5">
    <source>
        <dbReference type="SAM" id="MobiDB-lite"/>
    </source>
</evidence>
<feature type="transmembrane region" description="Helical" evidence="6">
    <location>
        <begin position="32"/>
        <end position="56"/>
    </location>
</feature>
<evidence type="ECO:0000256" key="4">
    <source>
        <dbReference type="ARBA" id="ARBA00023136"/>
    </source>
</evidence>
<reference evidence="7" key="2">
    <citation type="submission" date="2023-05" db="EMBL/GenBank/DDBJ databases">
        <authorList>
            <consortium name="Lawrence Berkeley National Laboratory"/>
            <person name="Steindorff A."/>
            <person name="Hensen N."/>
            <person name="Bonometti L."/>
            <person name="Westerberg I."/>
            <person name="Brannstrom I.O."/>
            <person name="Guillou S."/>
            <person name="Cros-Aarteil S."/>
            <person name="Calhoun S."/>
            <person name="Haridas S."/>
            <person name="Kuo A."/>
            <person name="Mondo S."/>
            <person name="Pangilinan J."/>
            <person name="Riley R."/>
            <person name="Labutti K."/>
            <person name="Andreopoulos B."/>
            <person name="Lipzen A."/>
            <person name="Chen C."/>
            <person name="Yanf M."/>
            <person name="Daum C."/>
            <person name="Ng V."/>
            <person name="Clum A."/>
            <person name="Ohm R."/>
            <person name="Martin F."/>
            <person name="Silar P."/>
            <person name="Natvig D."/>
            <person name="Lalanne C."/>
            <person name="Gautier V."/>
            <person name="Ament-Velasquez S.L."/>
            <person name="Kruys A."/>
            <person name="Hutchinson M.I."/>
            <person name="Powell A.J."/>
            <person name="Barry K."/>
            <person name="Miller A.N."/>
            <person name="Grigoriev I.V."/>
            <person name="Debuchy R."/>
            <person name="Gladieux P."/>
            <person name="Thoren M.H."/>
            <person name="Johannesson H."/>
        </authorList>
    </citation>
    <scope>NUCLEOTIDE SEQUENCE</scope>
    <source>
        <strain evidence="7">PSN293</strain>
    </source>
</reference>
<dbReference type="Proteomes" id="UP001301769">
    <property type="component" value="Unassembled WGS sequence"/>
</dbReference>
<accession>A0AAN6YKU2</accession>
<feature type="transmembrane region" description="Helical" evidence="6">
    <location>
        <begin position="287"/>
        <end position="309"/>
    </location>
</feature>
<comment type="subcellular location">
    <subcellularLocation>
        <location evidence="1">Membrane</location>
        <topology evidence="1">Multi-pass membrane protein</topology>
    </subcellularLocation>
</comment>
<evidence type="ECO:0000256" key="3">
    <source>
        <dbReference type="ARBA" id="ARBA00022989"/>
    </source>
</evidence>
<dbReference type="Pfam" id="PF03619">
    <property type="entry name" value="Solute_trans_a"/>
    <property type="match status" value="1"/>
</dbReference>
<comment type="caution">
    <text evidence="7">The sequence shown here is derived from an EMBL/GenBank/DDBJ whole genome shotgun (WGS) entry which is preliminary data.</text>
</comment>
<evidence type="ECO:0000313" key="8">
    <source>
        <dbReference type="Proteomes" id="UP001301769"/>
    </source>
</evidence>
<dbReference type="EMBL" id="MU858052">
    <property type="protein sequence ID" value="KAK4218522.1"/>
    <property type="molecule type" value="Genomic_DNA"/>
</dbReference>
<evidence type="ECO:0000256" key="2">
    <source>
        <dbReference type="ARBA" id="ARBA00022692"/>
    </source>
</evidence>
<protein>
    <submittedName>
        <fullName evidence="7">Organic solute transporter Ostalpha-domain-containing protein</fullName>
    </submittedName>
</protein>